<dbReference type="AlphaFoldDB" id="A0A2W5VFB5"/>
<keyword evidence="1" id="KW-0597">Phosphoprotein</keyword>
<dbReference type="Proteomes" id="UP000249061">
    <property type="component" value="Unassembled WGS sequence"/>
</dbReference>
<dbReference type="Gene3D" id="1.20.120.160">
    <property type="entry name" value="HPT domain"/>
    <property type="match status" value="1"/>
</dbReference>
<dbReference type="Pfam" id="PF01627">
    <property type="entry name" value="Hpt"/>
    <property type="match status" value="1"/>
</dbReference>
<sequence>MGAASSTVALLRTMYSPRCRLHGPRQARGLHSRCGMVAFVRNGWVTSGLWVAEDRGDVEMEPLDWNSLRENCAGDEGLVNEVLELFRREAEALMSDVRAAVRSRDPQAIKRTAHRLKGALVSLAARPSIDAARALEMAGSERDLSSIDASVARLDAELLRLLKAISLPS</sequence>
<dbReference type="InterPro" id="IPR008207">
    <property type="entry name" value="Sig_transdc_His_kin_Hpt_dom"/>
</dbReference>
<proteinExistence type="predicted"/>
<evidence type="ECO:0000259" key="2">
    <source>
        <dbReference type="PROSITE" id="PS50894"/>
    </source>
</evidence>
<name>A0A2W5VFB5_9BACT</name>
<dbReference type="EMBL" id="QFQP01000023">
    <property type="protein sequence ID" value="PZR08901.1"/>
    <property type="molecule type" value="Genomic_DNA"/>
</dbReference>
<dbReference type="PROSITE" id="PS50894">
    <property type="entry name" value="HPT"/>
    <property type="match status" value="1"/>
</dbReference>
<evidence type="ECO:0000313" key="4">
    <source>
        <dbReference type="Proteomes" id="UP000249061"/>
    </source>
</evidence>
<dbReference type="SUPFAM" id="SSF47226">
    <property type="entry name" value="Histidine-containing phosphotransfer domain, HPT domain"/>
    <property type="match status" value="1"/>
</dbReference>
<dbReference type="InterPro" id="IPR036641">
    <property type="entry name" value="HPT_dom_sf"/>
</dbReference>
<dbReference type="GO" id="GO:0004672">
    <property type="term" value="F:protein kinase activity"/>
    <property type="evidence" value="ECO:0007669"/>
    <property type="project" value="UniProtKB-ARBA"/>
</dbReference>
<feature type="domain" description="HPt" evidence="2">
    <location>
        <begin position="75"/>
        <end position="169"/>
    </location>
</feature>
<feature type="modified residue" description="Phosphohistidine" evidence="1">
    <location>
        <position position="114"/>
    </location>
</feature>
<accession>A0A2W5VFB5</accession>
<dbReference type="CDD" id="cd00088">
    <property type="entry name" value="HPT"/>
    <property type="match status" value="1"/>
</dbReference>
<dbReference type="GO" id="GO:0000160">
    <property type="term" value="P:phosphorelay signal transduction system"/>
    <property type="evidence" value="ECO:0007669"/>
    <property type="project" value="InterPro"/>
</dbReference>
<reference evidence="3 4" key="1">
    <citation type="submission" date="2017-08" db="EMBL/GenBank/DDBJ databases">
        <title>Infants hospitalized years apart are colonized by the same room-sourced microbial strains.</title>
        <authorList>
            <person name="Brooks B."/>
            <person name="Olm M.R."/>
            <person name="Firek B.A."/>
            <person name="Baker R."/>
            <person name="Thomas B.C."/>
            <person name="Morowitz M.J."/>
            <person name="Banfield J.F."/>
        </authorList>
    </citation>
    <scope>NUCLEOTIDE SEQUENCE [LARGE SCALE GENOMIC DNA]</scope>
    <source>
        <strain evidence="3">S2_003_000_R2_14</strain>
    </source>
</reference>
<protein>
    <recommendedName>
        <fullName evidence="2">HPt domain-containing protein</fullName>
    </recommendedName>
</protein>
<comment type="caution">
    <text evidence="3">The sequence shown here is derived from an EMBL/GenBank/DDBJ whole genome shotgun (WGS) entry which is preliminary data.</text>
</comment>
<evidence type="ECO:0000313" key="3">
    <source>
        <dbReference type="EMBL" id="PZR08901.1"/>
    </source>
</evidence>
<gene>
    <name evidence="3" type="ORF">DI536_23725</name>
</gene>
<evidence type="ECO:0000256" key="1">
    <source>
        <dbReference type="PROSITE-ProRule" id="PRU00110"/>
    </source>
</evidence>
<organism evidence="3 4">
    <name type="scientific">Archangium gephyra</name>
    <dbReference type="NCBI Taxonomy" id="48"/>
    <lineage>
        <taxon>Bacteria</taxon>
        <taxon>Pseudomonadati</taxon>
        <taxon>Myxococcota</taxon>
        <taxon>Myxococcia</taxon>
        <taxon>Myxococcales</taxon>
        <taxon>Cystobacterineae</taxon>
        <taxon>Archangiaceae</taxon>
        <taxon>Archangium</taxon>
    </lineage>
</organism>